<evidence type="ECO:0000256" key="1">
    <source>
        <dbReference type="SAM" id="SignalP"/>
    </source>
</evidence>
<sequence>MTAARFFKYLSMAIAVTVIFGKQQTVAECGKCGPNGVACISSTTYYDCLGDVPVTSYTTHCPEATICVSSGAICIDAAMGVQPECDHTGGCSKCDGNRLFTCTSRTTFAMCIGDEVKNVHHSCPPHLFCDSRNAEICVDECHLTFDKPECGLVEPPSWS</sequence>
<proteinExistence type="predicted"/>
<feature type="chain" id="PRO_5009328183" description="Chitin-binding type-2 domain-containing protein" evidence="1">
    <location>
        <begin position="28"/>
        <end position="159"/>
    </location>
</feature>
<dbReference type="EnsemblMetazoa" id="SCAU016297-RA">
    <property type="protein sequence ID" value="SCAU016297-PA"/>
    <property type="gene ID" value="SCAU016297"/>
</dbReference>
<reference evidence="2" key="1">
    <citation type="submission" date="2020-05" db="UniProtKB">
        <authorList>
            <consortium name="EnsemblMetazoa"/>
        </authorList>
    </citation>
    <scope>IDENTIFICATION</scope>
    <source>
        <strain evidence="2">USDA</strain>
    </source>
</reference>
<name>A0A1I8QE51_STOCA</name>
<dbReference type="AlphaFoldDB" id="A0A1I8QE51"/>
<evidence type="ECO:0000313" key="3">
    <source>
        <dbReference type="Proteomes" id="UP000095300"/>
    </source>
</evidence>
<evidence type="ECO:0000313" key="2">
    <source>
        <dbReference type="EnsemblMetazoa" id="SCAU016297-PA"/>
    </source>
</evidence>
<dbReference type="VEuPathDB" id="VectorBase:SCAU016297"/>
<gene>
    <name evidence="2" type="primary">106094245</name>
</gene>
<dbReference type="OrthoDB" id="8179045at2759"/>
<dbReference type="Proteomes" id="UP000095300">
    <property type="component" value="Unassembled WGS sequence"/>
</dbReference>
<evidence type="ECO:0008006" key="4">
    <source>
        <dbReference type="Google" id="ProtNLM"/>
    </source>
</evidence>
<keyword evidence="3" id="KW-1185">Reference proteome</keyword>
<protein>
    <recommendedName>
        <fullName evidence="4">Chitin-binding type-2 domain-containing protein</fullName>
    </recommendedName>
</protein>
<accession>A0A1I8QE51</accession>
<organism evidence="2 3">
    <name type="scientific">Stomoxys calcitrans</name>
    <name type="common">Stable fly</name>
    <name type="synonym">Conops calcitrans</name>
    <dbReference type="NCBI Taxonomy" id="35570"/>
    <lineage>
        <taxon>Eukaryota</taxon>
        <taxon>Metazoa</taxon>
        <taxon>Ecdysozoa</taxon>
        <taxon>Arthropoda</taxon>
        <taxon>Hexapoda</taxon>
        <taxon>Insecta</taxon>
        <taxon>Pterygota</taxon>
        <taxon>Neoptera</taxon>
        <taxon>Endopterygota</taxon>
        <taxon>Diptera</taxon>
        <taxon>Brachycera</taxon>
        <taxon>Muscomorpha</taxon>
        <taxon>Muscoidea</taxon>
        <taxon>Muscidae</taxon>
        <taxon>Stomoxys</taxon>
    </lineage>
</organism>
<keyword evidence="1" id="KW-0732">Signal</keyword>
<feature type="signal peptide" evidence="1">
    <location>
        <begin position="1"/>
        <end position="27"/>
    </location>
</feature>